<dbReference type="AlphaFoldDB" id="A0A411A4W2"/>
<dbReference type="InterPro" id="IPR006450">
    <property type="entry name" value="Phage_HK97_gp6-like"/>
</dbReference>
<dbReference type="Pfam" id="PF05135">
    <property type="entry name" value="Phage_connect_1"/>
    <property type="match status" value="1"/>
</dbReference>
<evidence type="ECO:0000313" key="4">
    <source>
        <dbReference type="Proteomes" id="UP000587477"/>
    </source>
</evidence>
<reference evidence="2" key="2">
    <citation type="journal article" date="2020" name="Genomics">
        <title>Complete genome sequence of Bacillus velezensis NST6 and comparison with the species belonging to operational group B. amyloliquefaciens.</title>
        <authorList>
            <person name="Choi J."/>
            <person name="Nam J."/>
            <person name="Seo M.H."/>
        </authorList>
    </citation>
    <scope>NUCLEOTIDE SEQUENCE</scope>
    <source>
        <strain evidence="2">NST6</strain>
    </source>
</reference>
<organism evidence="2 4">
    <name type="scientific">Bacillus velezensis</name>
    <dbReference type="NCBI Taxonomy" id="492670"/>
    <lineage>
        <taxon>Bacteria</taxon>
        <taxon>Bacillati</taxon>
        <taxon>Bacillota</taxon>
        <taxon>Bacilli</taxon>
        <taxon>Bacillales</taxon>
        <taxon>Bacillaceae</taxon>
        <taxon>Bacillus</taxon>
        <taxon>Bacillus amyloliquefaciens group</taxon>
    </lineage>
</organism>
<sequence>MDKTITLKILLDIDRDDTSNDEILSLYLLSAENFIKNYCDVESVPSELDIVHLHIAVFQYRQNGFEAVTAEKIGNISQTFKSSMPNHIIEELDKFIRNTKYVKFF</sequence>
<dbReference type="InterPro" id="IPR021146">
    <property type="entry name" value="Phage_gp6-like_head-tail"/>
</dbReference>
<gene>
    <name evidence="2" type="ORF">BACVE_000425</name>
    <name evidence="1" type="ORF">BVDSYZ_16100</name>
</gene>
<proteinExistence type="predicted"/>
<reference evidence="4" key="3">
    <citation type="submission" date="2020-10" db="EMBL/GenBank/DDBJ databases">
        <title>Complete genome sequence of Bacillus velezensis NST6.</title>
        <authorList>
            <person name="Choi J."/>
        </authorList>
    </citation>
    <scope>NUCLEOTIDE SEQUENCE [LARGE SCALE GENOMIC DNA]</scope>
    <source>
        <strain evidence="4">NST6</strain>
    </source>
</reference>
<dbReference type="EMBL" id="CP030150">
    <property type="protein sequence ID" value="AWX73449.1"/>
    <property type="molecule type" value="Genomic_DNA"/>
</dbReference>
<dbReference type="NCBIfam" id="TIGR01560">
    <property type="entry name" value="put_DNA_pack"/>
    <property type="match status" value="1"/>
</dbReference>
<reference evidence="1 3" key="1">
    <citation type="submission" date="2018-06" db="EMBL/GenBank/DDBJ databases">
        <title>Complete Genome Sequence of Bacillus velezensis DSYZ, a Plant Growth-Promoting Rhizobacterium with Antifungal Activity.</title>
        <authorList>
            <person name="Du B."/>
            <person name="Ding Y."/>
            <person name="Liu K."/>
            <person name="Yao L."/>
            <person name="Wang C."/>
            <person name="Li H."/>
            <person name="Liu H."/>
        </authorList>
    </citation>
    <scope>NUCLEOTIDE SEQUENCE [LARGE SCALE GENOMIC DNA]</scope>
    <source>
        <strain evidence="1 3">DSYZ</strain>
    </source>
</reference>
<dbReference type="Gene3D" id="1.10.246.150">
    <property type="match status" value="1"/>
</dbReference>
<evidence type="ECO:0008006" key="5">
    <source>
        <dbReference type="Google" id="ProtNLM"/>
    </source>
</evidence>
<dbReference type="EMBL" id="CP063687">
    <property type="protein sequence ID" value="QOY25497.1"/>
    <property type="molecule type" value="Genomic_DNA"/>
</dbReference>
<evidence type="ECO:0000313" key="2">
    <source>
        <dbReference type="EMBL" id="QOY25497.1"/>
    </source>
</evidence>
<dbReference type="Proteomes" id="UP000587477">
    <property type="component" value="Chromosome"/>
</dbReference>
<evidence type="ECO:0000313" key="3">
    <source>
        <dbReference type="Proteomes" id="UP000250069"/>
    </source>
</evidence>
<dbReference type="RefSeq" id="WP_025649600.1">
    <property type="nucleotide sequence ID" value="NZ_BDDG01000003.1"/>
</dbReference>
<dbReference type="Proteomes" id="UP000250069">
    <property type="component" value="Chromosome"/>
</dbReference>
<accession>A0A411A4W2</accession>
<dbReference type="InterPro" id="IPR053746">
    <property type="entry name" value="Viral_HT_Connector_Assembly"/>
</dbReference>
<name>A0A411A4W2_BACVE</name>
<evidence type="ECO:0000313" key="1">
    <source>
        <dbReference type="EMBL" id="AWX73449.1"/>
    </source>
</evidence>
<protein>
    <recommendedName>
        <fullName evidence="5">Phage gp6-like head-tail connector protein</fullName>
    </recommendedName>
</protein>